<evidence type="ECO:0000256" key="8">
    <source>
        <dbReference type="ARBA" id="ARBA00022989"/>
    </source>
</evidence>
<feature type="transmembrane region" description="Helical" evidence="12">
    <location>
        <begin position="255"/>
        <end position="276"/>
    </location>
</feature>
<keyword evidence="11 12" id="KW-1006">Bacterial flagellum protein export</keyword>
<evidence type="ECO:0000256" key="10">
    <source>
        <dbReference type="ARBA" id="ARBA00023143"/>
    </source>
</evidence>
<evidence type="ECO:0000256" key="1">
    <source>
        <dbReference type="ARBA" id="ARBA00006257"/>
    </source>
</evidence>
<dbReference type="PANTHER" id="PTHR30587">
    <property type="entry name" value="FLAGELLAR BIOSYNTHETIC PROTEIN FLIP"/>
    <property type="match status" value="1"/>
</dbReference>
<dbReference type="PROSITE" id="PS01061">
    <property type="entry name" value="FLIP_2"/>
    <property type="match status" value="1"/>
</dbReference>
<dbReference type="GO" id="GO:0009306">
    <property type="term" value="P:protein secretion"/>
    <property type="evidence" value="ECO:0007669"/>
    <property type="project" value="UniProtKB-UniRule"/>
</dbReference>
<evidence type="ECO:0000256" key="5">
    <source>
        <dbReference type="ARBA" id="ARBA00022692"/>
    </source>
</evidence>
<evidence type="ECO:0000256" key="9">
    <source>
        <dbReference type="ARBA" id="ARBA00023136"/>
    </source>
</evidence>
<evidence type="ECO:0000256" key="4">
    <source>
        <dbReference type="ARBA" id="ARBA00022475"/>
    </source>
</evidence>
<comment type="subcellular location">
    <subcellularLocation>
        <location evidence="12">Cell membrane</location>
        <topology evidence="12">Multi-pass membrane protein</topology>
    </subcellularLocation>
    <subcellularLocation>
        <location evidence="12">Bacterial flagellum basal body</location>
    </subcellularLocation>
</comment>
<protein>
    <recommendedName>
        <fullName evidence="2 12">Flagellar biosynthetic protein FliP</fullName>
    </recommendedName>
</protein>
<dbReference type="PRINTS" id="PR00951">
    <property type="entry name" value="FLGBIOSNFLIP"/>
</dbReference>
<dbReference type="STRING" id="1193011.LEP1GSC058_0699"/>
<dbReference type="EMBL" id="AKWZ02000002">
    <property type="protein sequence ID" value="EPG76117.1"/>
    <property type="molecule type" value="Genomic_DNA"/>
</dbReference>
<gene>
    <name evidence="12 13" type="primary">fliP</name>
    <name evidence="13" type="ORF">LEP1GSC058_0699</name>
</gene>
<evidence type="ECO:0000256" key="3">
    <source>
        <dbReference type="ARBA" id="ARBA00022448"/>
    </source>
</evidence>
<dbReference type="GO" id="GO:0005886">
    <property type="term" value="C:plasma membrane"/>
    <property type="evidence" value="ECO:0007669"/>
    <property type="project" value="UniProtKB-SubCell"/>
</dbReference>
<comment type="function">
    <text evidence="12">Plays a role in the flagellum-specific transport system.</text>
</comment>
<dbReference type="NCBIfam" id="TIGR01103">
    <property type="entry name" value="fliP"/>
    <property type="match status" value="1"/>
</dbReference>
<feature type="transmembrane region" description="Helical" evidence="12">
    <location>
        <begin position="22"/>
        <end position="46"/>
    </location>
</feature>
<keyword evidence="9 12" id="KW-0472">Membrane</keyword>
<feature type="transmembrane region" description="Helical" evidence="12">
    <location>
        <begin position="122"/>
        <end position="142"/>
    </location>
</feature>
<reference evidence="13" key="1">
    <citation type="submission" date="2013-04" db="EMBL/GenBank/DDBJ databases">
        <authorList>
            <person name="Harkins D.M."/>
            <person name="Durkin A.S."/>
            <person name="Selengut J.D."/>
            <person name="Sanka R."/>
            <person name="DePew J."/>
            <person name="Purushe J."/>
            <person name="Ahmed A."/>
            <person name="van der Linden H."/>
            <person name="Goris M.G.A."/>
            <person name="Hartskeerl R.A."/>
            <person name="Vinetz J.M."/>
            <person name="Sutton G.G."/>
            <person name="Nelson W.C."/>
            <person name="Fouts D.E."/>
        </authorList>
    </citation>
    <scope>NUCLEOTIDE SEQUENCE [LARGE SCALE GENOMIC DNA]</scope>
    <source>
        <strain evidence="13">BUT 6</strain>
    </source>
</reference>
<keyword evidence="3 12" id="KW-0813">Transport</keyword>
<feature type="transmembrane region" description="Helical" evidence="12">
    <location>
        <begin position="75"/>
        <end position="102"/>
    </location>
</feature>
<comment type="similarity">
    <text evidence="1 12">Belongs to the FliP/MopC/SpaP family.</text>
</comment>
<dbReference type="Proteomes" id="UP000014540">
    <property type="component" value="Unassembled WGS sequence"/>
</dbReference>
<dbReference type="GO" id="GO:0009425">
    <property type="term" value="C:bacterial-type flagellum basal body"/>
    <property type="evidence" value="ECO:0007669"/>
    <property type="project" value="UniProtKB-SubCell"/>
</dbReference>
<dbReference type="NCBIfam" id="NF009438">
    <property type="entry name" value="PRK12797.1"/>
    <property type="match status" value="1"/>
</dbReference>
<evidence type="ECO:0000256" key="2">
    <source>
        <dbReference type="ARBA" id="ARBA00021714"/>
    </source>
</evidence>
<keyword evidence="13" id="KW-0969">Cilium</keyword>
<evidence type="ECO:0000256" key="7">
    <source>
        <dbReference type="ARBA" id="ARBA00022927"/>
    </source>
</evidence>
<keyword evidence="7 12" id="KW-0653">Protein transport</keyword>
<comment type="caution">
    <text evidence="13">The sequence shown here is derived from an EMBL/GenBank/DDBJ whole genome shotgun (WGS) entry which is preliminary data.</text>
</comment>
<keyword evidence="5 12" id="KW-0812">Transmembrane</keyword>
<keyword evidence="10" id="KW-0975">Bacterial flagellum</keyword>
<dbReference type="PANTHER" id="PTHR30587:SF0">
    <property type="entry name" value="FLAGELLAR BIOSYNTHETIC PROTEIN FLIP"/>
    <property type="match status" value="1"/>
</dbReference>
<dbReference type="Pfam" id="PF00813">
    <property type="entry name" value="FliP"/>
    <property type="match status" value="1"/>
</dbReference>
<name>S3W7Q1_9LEPT</name>
<keyword evidence="14" id="KW-1185">Reference proteome</keyword>
<accession>S3W7Q1</accession>
<dbReference type="PRINTS" id="PR01302">
    <property type="entry name" value="TYPE3IMPPROT"/>
</dbReference>
<dbReference type="InterPro" id="IPR005837">
    <property type="entry name" value="FliP"/>
</dbReference>
<feature type="transmembrane region" description="Helical" evidence="12">
    <location>
        <begin position="218"/>
        <end position="243"/>
    </location>
</feature>
<organism evidence="13 14">
    <name type="scientific">Leptospira fainei serovar Hurstbridge str. BUT 6</name>
    <dbReference type="NCBI Taxonomy" id="1193011"/>
    <lineage>
        <taxon>Bacteria</taxon>
        <taxon>Pseudomonadati</taxon>
        <taxon>Spirochaetota</taxon>
        <taxon>Spirochaetia</taxon>
        <taxon>Leptospirales</taxon>
        <taxon>Leptospiraceae</taxon>
        <taxon>Leptospira</taxon>
    </lineage>
</organism>
<dbReference type="AlphaFoldDB" id="S3W7Q1"/>
<sequence>MGGFIENRAGILVSLLKRHKKIMWVISAPIFAISLLFLFSGGEIFAQSTAPRIPIPNLGINVNEAKGPRETSLSLMILFLVTILSLAPAIVMSLTSFTKIVIVLDFVRRALSIQNLPPNQVMVGLALFMTFFIMAPTLNIVYEKALTPYMNGKIDTNEFFDKSMVPMREFMIRQIGPSGAKDVALFLKIGKVEKVESFDDVPSYVLIPAFMLSEIKKAFWIGIIIFIPFIVVDLVVASALLSMGLNMLPPVMVSLPFKLILFVLVDGWNLIVYELVRSYK</sequence>
<dbReference type="InterPro" id="IPR005838">
    <property type="entry name" value="T3SS_IM_P"/>
</dbReference>
<keyword evidence="13" id="KW-0282">Flagellum</keyword>
<evidence type="ECO:0000256" key="11">
    <source>
        <dbReference type="ARBA" id="ARBA00023225"/>
    </source>
</evidence>
<evidence type="ECO:0000256" key="12">
    <source>
        <dbReference type="RuleBase" id="RU362069"/>
    </source>
</evidence>
<keyword evidence="6 12" id="KW-1005">Bacterial flagellum biogenesis</keyword>
<keyword evidence="8 12" id="KW-1133">Transmembrane helix</keyword>
<evidence type="ECO:0000313" key="14">
    <source>
        <dbReference type="Proteomes" id="UP000014540"/>
    </source>
</evidence>
<evidence type="ECO:0000256" key="6">
    <source>
        <dbReference type="ARBA" id="ARBA00022795"/>
    </source>
</evidence>
<keyword evidence="13" id="KW-0966">Cell projection</keyword>
<proteinExistence type="inferred from homology"/>
<evidence type="ECO:0000313" key="13">
    <source>
        <dbReference type="EMBL" id="EPG76117.1"/>
    </source>
</evidence>
<keyword evidence="4 12" id="KW-1003">Cell membrane</keyword>
<dbReference type="GO" id="GO:0044781">
    <property type="term" value="P:bacterial-type flagellum organization"/>
    <property type="evidence" value="ECO:0007669"/>
    <property type="project" value="UniProtKB-UniRule"/>
</dbReference>